<organismHost>
    <name type="scientific">Bos taurus</name>
    <name type="common">Bovine</name>
    <dbReference type="NCBI Taxonomy" id="9913"/>
</organismHost>
<accession>A0A0K2YTR6</accession>
<reference evidence="3" key="3">
    <citation type="submission" date="2017-06" db="EMBL/GenBank/DDBJ databases">
        <authorList>
            <person name="Kim H.J."/>
            <person name="Triplett B.A."/>
        </authorList>
    </citation>
    <scope>NUCLEOTIDE SEQUENCE</scope>
    <source>
        <strain evidence="3">Ger/2007/Vole</strain>
    </source>
</reference>
<organismHost>
    <name type="scientific">Apodemus sylvaticus</name>
    <name type="common">European woodmouse</name>
    <dbReference type="NCBI Taxonomy" id="10129"/>
</organismHost>
<name>A0A0K2YTR6_COWPX</name>
<dbReference type="Proteomes" id="UP000269844">
    <property type="component" value="Segment"/>
</dbReference>
<dbReference type="EMBL" id="LT896722">
    <property type="protein sequence ID" value="SNB49234.1"/>
    <property type="molecule type" value="Genomic_DNA"/>
</dbReference>
<organismHost>
    <name type="scientific">Myodes glareolus</name>
    <name type="common">Bank vole</name>
    <name type="synonym">Clethrionomys glareolus</name>
    <dbReference type="NCBI Taxonomy" id="447135"/>
</organismHost>
<gene>
    <name evidence="1" type="primary">gCPXV0202</name>
</gene>
<organismHost>
    <name type="scientific">Mus musculus</name>
    <name type="common">Mouse</name>
    <dbReference type="NCBI Taxonomy" id="10090"/>
</organismHost>
<sequence>MIIFWYNSTRHSFCNYEFYPRYIRIIFNKQQGLVKYVKLITYDRNRSPITLKIKNILILYHQIKF</sequence>
<protein>
    <submittedName>
        <fullName evidence="1">Uncharacterized protein</fullName>
    </submittedName>
</protein>
<organismHost>
    <name type="scientific">Homo sapiens</name>
    <name type="common">Human</name>
    <dbReference type="NCBI Taxonomy" id="9606"/>
</organismHost>
<organismHost>
    <name type="scientific">Microtus agrestis</name>
    <name type="common">Short-tailed field vole</name>
    <dbReference type="NCBI Taxonomy" id="29092"/>
</organismHost>
<evidence type="ECO:0000313" key="2">
    <source>
        <dbReference type="EMBL" id="CRL86833.1"/>
    </source>
</evidence>
<organismHost>
    <name type="scientific">Loxodonta africana</name>
    <name type="common">African elephant</name>
    <dbReference type="NCBI Taxonomy" id="9785"/>
</organismHost>
<dbReference type="Proteomes" id="UP000164362">
    <property type="component" value="Segment"/>
</dbReference>
<dbReference type="Proteomes" id="UP000154367">
    <property type="component" value="Segment"/>
</dbReference>
<dbReference type="EMBL" id="LN864566">
    <property type="protein sequence ID" value="CRL86833.1"/>
    <property type="molecule type" value="Genomic_DNA"/>
</dbReference>
<organismHost>
    <name type="scientific">Felis catus</name>
    <name type="common">Cat</name>
    <name type="synonym">Felis silvestris catus</name>
    <dbReference type="NCBI Taxonomy" id="9685"/>
</organismHost>
<proteinExistence type="predicted"/>
<evidence type="ECO:0000313" key="1">
    <source>
        <dbReference type="EMBL" id="CRL86538.1"/>
    </source>
</evidence>
<dbReference type="EMBL" id="LN864565">
    <property type="protein sequence ID" value="CRL86538.1"/>
    <property type="molecule type" value="Genomic_DNA"/>
</dbReference>
<organism evidence="1">
    <name type="scientific">Cowpox virus</name>
    <name type="common">CPV</name>
    <dbReference type="NCBI Taxonomy" id="10243"/>
    <lineage>
        <taxon>Viruses</taxon>
        <taxon>Varidnaviria</taxon>
        <taxon>Bamfordvirae</taxon>
        <taxon>Nucleocytoviricota</taxon>
        <taxon>Pokkesviricetes</taxon>
        <taxon>Chitovirales</taxon>
        <taxon>Poxviridae</taxon>
        <taxon>Chordopoxvirinae</taxon>
        <taxon>Orthopoxvirus</taxon>
        <taxon>Orthopoxvirus cowpox</taxon>
    </lineage>
</organism>
<evidence type="ECO:0000313" key="3">
    <source>
        <dbReference type="EMBL" id="SNB49234.1"/>
    </source>
</evidence>
<reference evidence="1" key="2">
    <citation type="submission" date="2015-05" db="EMBL/GenBank/DDBJ databases">
        <title>Utilizing next-generation sequencing to resolve the backbone and inform taxonomy of the Core Goodeniaceae.</title>
        <authorList>
            <person name="Michener P.S."/>
            <person name="Gardner A.G."/>
            <person name="Jabaily R.S."/>
            <person name="Sessa E."/>
        </authorList>
    </citation>
    <scope>NUCLEOTIDE SEQUENCE</scope>
    <source>
        <strain evidence="2">FM2292</strain>
        <strain evidence="1">RatPox09</strain>
    </source>
</reference>
<reference evidence="1" key="1">
    <citation type="journal article" date="2015" name="J. Virol.">
        <title>Out of the reservoir: Phenotypic and genotypic characterization of a novel cowpox virus isolated from a common vole.</title>
        <authorList>
            <person name="Hoffmann D."/>
            <person name="Franke A."/>
            <person name="Jenckel M."/>
            <person name="Tamosiunaite A."/>
            <person name="Schluckebier J."/>
            <person name="Granzow H."/>
            <person name="Hoffmann B."/>
            <person name="Fischer S."/>
            <person name="Ulrich R.G."/>
            <person name="Hoper D."/>
            <person name="Goller K."/>
            <person name="Osterrieder N."/>
            <person name="Beer M."/>
        </authorList>
    </citation>
    <scope>NUCLEOTIDE SEQUENCE [LARGE SCALE GENOMIC DNA]</scope>
    <source>
        <strain evidence="2">FM2292</strain>
        <strain evidence="1">RatPox09</strain>
    </source>
</reference>